<keyword evidence="6" id="KW-1185">Reference proteome</keyword>
<dbReference type="Proteomes" id="UP001151699">
    <property type="component" value="Chromosome X"/>
</dbReference>
<proteinExistence type="predicted"/>
<accession>A0A9Q0N035</accession>
<organism evidence="5 6">
    <name type="scientific">Pseudolycoriella hygida</name>
    <dbReference type="NCBI Taxonomy" id="35572"/>
    <lineage>
        <taxon>Eukaryota</taxon>
        <taxon>Metazoa</taxon>
        <taxon>Ecdysozoa</taxon>
        <taxon>Arthropoda</taxon>
        <taxon>Hexapoda</taxon>
        <taxon>Insecta</taxon>
        <taxon>Pterygota</taxon>
        <taxon>Neoptera</taxon>
        <taxon>Endopterygota</taxon>
        <taxon>Diptera</taxon>
        <taxon>Nematocera</taxon>
        <taxon>Sciaroidea</taxon>
        <taxon>Sciaridae</taxon>
        <taxon>Pseudolycoriella</taxon>
    </lineage>
</organism>
<sequence length="355" mass="41248">MDISQLIELNNSKEFYGIINHKGSVYRTYLKIPEYPLMKGSKIKILKDLHNFTVTCEESDSVGEFFSKFEKAADSCGENKLQYEEILLQHKRKNILDELNILRRQEGYEVSVATDLSTVKFCDKTHFLILSLTNNLEVGIFEHSLPEKQKWFTSSTGTLTSFFNEFTRTLDDLEEFYSNLNTIDELCYVLDPVEPSTKCNYRIFKVEQKCYMKLMMNPLLPSSVAATFIGPTLLVEKYRRKYEEEIVNWDQDLDVHKNLLKICGLVYFPVRNDEDEGDEMNCSICGTFQMDNSIPMISCDNFKCDLVFHVGCLKQWWSMVADNKTFLYIELGTTCPMCKEKLSTSFEQLFTDGEQ</sequence>
<dbReference type="PANTHER" id="PTHR13206">
    <property type="entry name" value="UBIQUITIN LIGASE PROTEIN PHF9 FANCONI ANEMIA GROUP L PROTEIN"/>
    <property type="match status" value="1"/>
</dbReference>
<reference evidence="5" key="1">
    <citation type="submission" date="2022-07" db="EMBL/GenBank/DDBJ databases">
        <authorList>
            <person name="Trinca V."/>
            <person name="Uliana J.V.C."/>
            <person name="Torres T.T."/>
            <person name="Ward R.J."/>
            <person name="Monesi N."/>
        </authorList>
    </citation>
    <scope>NUCLEOTIDE SEQUENCE</scope>
    <source>
        <strain evidence="5">HSMRA1968</strain>
        <tissue evidence="5">Whole embryos</tissue>
    </source>
</reference>
<dbReference type="GO" id="GO:0008270">
    <property type="term" value="F:zinc ion binding"/>
    <property type="evidence" value="ECO:0007669"/>
    <property type="project" value="UniProtKB-KW"/>
</dbReference>
<evidence type="ECO:0000259" key="4">
    <source>
        <dbReference type="PROSITE" id="PS50089"/>
    </source>
</evidence>
<evidence type="ECO:0000256" key="1">
    <source>
        <dbReference type="ARBA" id="ARBA00022771"/>
    </source>
</evidence>
<dbReference type="InterPro" id="IPR044037">
    <property type="entry name" value="FANCL_d3"/>
</dbReference>
<evidence type="ECO:0000256" key="3">
    <source>
        <dbReference type="PROSITE-ProRule" id="PRU00175"/>
    </source>
</evidence>
<gene>
    <name evidence="5" type="primary">FANCL</name>
    <name evidence="5" type="ORF">Bhyg_13064</name>
</gene>
<evidence type="ECO:0000256" key="2">
    <source>
        <dbReference type="ARBA" id="ARBA00022833"/>
    </source>
</evidence>
<dbReference type="InterPro" id="IPR013083">
    <property type="entry name" value="Znf_RING/FYVE/PHD"/>
</dbReference>
<protein>
    <submittedName>
        <fullName evidence="5">E3 ubiquitin-protein ligase FANCL</fullName>
    </submittedName>
</protein>
<dbReference type="InterPro" id="IPR043003">
    <property type="entry name" value="FANCL_d3_sf"/>
</dbReference>
<dbReference type="GO" id="GO:0043240">
    <property type="term" value="C:Fanconi anaemia nuclear complex"/>
    <property type="evidence" value="ECO:0007669"/>
    <property type="project" value="InterPro"/>
</dbReference>
<dbReference type="InterPro" id="IPR026848">
    <property type="entry name" value="Fancl"/>
</dbReference>
<dbReference type="PROSITE" id="PS50089">
    <property type="entry name" value="ZF_RING_2"/>
    <property type="match status" value="1"/>
</dbReference>
<dbReference type="AlphaFoldDB" id="A0A9Q0N035"/>
<comment type="caution">
    <text evidence="5">The sequence shown here is derived from an EMBL/GenBank/DDBJ whole genome shotgun (WGS) entry which is preliminary data.</text>
</comment>
<dbReference type="GO" id="GO:0061630">
    <property type="term" value="F:ubiquitin protein ligase activity"/>
    <property type="evidence" value="ECO:0007669"/>
    <property type="project" value="TreeGrafter"/>
</dbReference>
<dbReference type="EMBL" id="WJQU01000003">
    <property type="protein sequence ID" value="KAJ6640314.1"/>
    <property type="molecule type" value="Genomic_DNA"/>
</dbReference>
<dbReference type="GO" id="GO:0036297">
    <property type="term" value="P:interstrand cross-link repair"/>
    <property type="evidence" value="ECO:0007669"/>
    <property type="project" value="InterPro"/>
</dbReference>
<dbReference type="Gene3D" id="3.30.40.10">
    <property type="entry name" value="Zinc/RING finger domain, C3HC4 (zinc finger)"/>
    <property type="match status" value="1"/>
</dbReference>
<dbReference type="GO" id="GO:0006513">
    <property type="term" value="P:protein monoubiquitination"/>
    <property type="evidence" value="ECO:0007669"/>
    <property type="project" value="TreeGrafter"/>
</dbReference>
<evidence type="ECO:0000313" key="5">
    <source>
        <dbReference type="EMBL" id="KAJ6640314.1"/>
    </source>
</evidence>
<dbReference type="InterPro" id="IPR026850">
    <property type="entry name" value="FANCL_C"/>
</dbReference>
<dbReference type="SUPFAM" id="SSF57903">
    <property type="entry name" value="FYVE/PHD zinc finger"/>
    <property type="match status" value="1"/>
</dbReference>
<keyword evidence="1 3" id="KW-0863">Zinc-finger</keyword>
<name>A0A9Q0N035_9DIPT</name>
<dbReference type="SMART" id="SM01197">
    <property type="entry name" value="FANCL_C"/>
    <property type="match status" value="1"/>
</dbReference>
<dbReference type="InterPro" id="IPR011011">
    <property type="entry name" value="Znf_FYVE_PHD"/>
</dbReference>
<dbReference type="Pfam" id="PF18891">
    <property type="entry name" value="FANCL_d3"/>
    <property type="match status" value="1"/>
</dbReference>
<dbReference type="Pfam" id="PF11793">
    <property type="entry name" value="FANCL_C"/>
    <property type="match status" value="1"/>
</dbReference>
<dbReference type="PANTHER" id="PTHR13206:SF0">
    <property type="entry name" value="E3 UBIQUITIN-PROTEIN LIGASE FANCL"/>
    <property type="match status" value="1"/>
</dbReference>
<dbReference type="InterPro" id="IPR001841">
    <property type="entry name" value="Znf_RING"/>
</dbReference>
<evidence type="ECO:0000313" key="6">
    <source>
        <dbReference type="Proteomes" id="UP001151699"/>
    </source>
</evidence>
<keyword evidence="2" id="KW-0862">Zinc</keyword>
<keyword evidence="1 3" id="KW-0479">Metal-binding</keyword>
<dbReference type="Gene3D" id="3.10.110.20">
    <property type="entry name" value="RWD domain-like"/>
    <property type="match status" value="1"/>
</dbReference>
<dbReference type="OrthoDB" id="10263265at2759"/>
<feature type="domain" description="RING-type" evidence="4">
    <location>
        <begin position="282"/>
        <end position="339"/>
    </location>
</feature>